<dbReference type="AlphaFoldDB" id="A0A080QAE9"/>
<reference evidence="8 11" key="2">
    <citation type="journal article" date="2015" name="Genome Announc.">
        <title>Genome sequencing of 18 francisella strains to aid in assay development and testing.</title>
        <authorList>
            <person name="Johnson S.L."/>
            <person name="Daligault H.E."/>
            <person name="Davenport K.W."/>
            <person name="Coyne S.R."/>
            <person name="Frey K.G."/>
            <person name="Koroleva G.I."/>
            <person name="Broomall S.M."/>
            <person name="Bishop-Lilly K.A."/>
            <person name="Bruce D.C."/>
            <person name="Chertkov O."/>
            <person name="Freitas T."/>
            <person name="Jaissle J."/>
            <person name="Ladner J.T."/>
            <person name="Rosenzweig C.N."/>
            <person name="Gibbons H.S."/>
            <person name="Palacios G.F."/>
            <person name="Redden C.L."/>
            <person name="Xu Y."/>
            <person name="Minogue T.D."/>
            <person name="Chain P.S."/>
        </authorList>
    </citation>
    <scope>NUCLEOTIDE SEQUENCE [LARGE SCALE GENOMIC DNA]</scope>
    <source>
        <strain evidence="8 11">GA01-2794</strain>
    </source>
</reference>
<feature type="region of interest" description="Disordered" evidence="7">
    <location>
        <begin position="29"/>
        <end position="108"/>
    </location>
</feature>
<evidence type="ECO:0000256" key="6">
    <source>
        <dbReference type="ARBA" id="ARBA00023288"/>
    </source>
</evidence>
<dbReference type="Proteomes" id="UP000031830">
    <property type="component" value="Chromosome"/>
</dbReference>
<evidence type="ECO:0000256" key="3">
    <source>
        <dbReference type="ARBA" id="ARBA00023136"/>
    </source>
</evidence>
<dbReference type="OMA" id="GEGHFNY"/>
<dbReference type="STRING" id="28110.KU46_867"/>
<keyword evidence="6" id="KW-0449">Lipoprotein</keyword>
<proteinExistence type="predicted"/>
<dbReference type="Proteomes" id="UP000029117">
    <property type="component" value="Unassembled WGS sequence"/>
</dbReference>
<keyword evidence="4" id="KW-0564">Palmitate</keyword>
<evidence type="ECO:0000256" key="4">
    <source>
        <dbReference type="ARBA" id="ARBA00023139"/>
    </source>
</evidence>
<evidence type="ECO:0000313" key="11">
    <source>
        <dbReference type="Proteomes" id="UP000031830"/>
    </source>
</evidence>
<dbReference type="GO" id="GO:0009279">
    <property type="term" value="C:cell outer membrane"/>
    <property type="evidence" value="ECO:0007669"/>
    <property type="project" value="UniProtKB-SubCell"/>
</dbReference>
<reference evidence="9 10" key="1">
    <citation type="submission" date="2014-04" db="EMBL/GenBank/DDBJ databases">
        <authorList>
            <person name="Bishop-Lilly K.A."/>
            <person name="Broomall S.M."/>
            <person name="Chain P.S."/>
            <person name="Chertkov O."/>
            <person name="Coyne S.R."/>
            <person name="Daligault H.E."/>
            <person name="Davenport K.W."/>
            <person name="Erkkila T."/>
            <person name="Frey K.G."/>
            <person name="Gibbons H.S."/>
            <person name="Gu W."/>
            <person name="Jaissle J."/>
            <person name="Johnson S.L."/>
            <person name="Koroleva G.I."/>
            <person name="Ladner J.T."/>
            <person name="Lo C.-C."/>
            <person name="Minogue T.D."/>
            <person name="Munk C."/>
            <person name="Palacios G.F."/>
            <person name="Redden C.L."/>
            <person name="Rosenzweig C.N."/>
            <person name="Scholz M.B."/>
            <person name="Teshima H."/>
            <person name="Xu Y."/>
        </authorList>
    </citation>
    <scope>NUCLEOTIDE SEQUENCE [LARGE SCALE GENOMIC DNA]</scope>
    <source>
        <strain evidence="9 10">FAJ</strain>
    </source>
</reference>
<dbReference type="EMBL" id="JOUE01000003">
    <property type="protein sequence ID" value="KFJ43976.1"/>
    <property type="molecule type" value="Genomic_DNA"/>
</dbReference>
<organism evidence="8 11">
    <name type="scientific">Francisella philomiragia</name>
    <dbReference type="NCBI Taxonomy" id="28110"/>
    <lineage>
        <taxon>Bacteria</taxon>
        <taxon>Pseudomonadati</taxon>
        <taxon>Pseudomonadota</taxon>
        <taxon>Gammaproteobacteria</taxon>
        <taxon>Thiotrichales</taxon>
        <taxon>Francisellaceae</taxon>
        <taxon>Francisella</taxon>
    </lineage>
</organism>
<accession>A0A080QAE9</accession>
<feature type="compositionally biased region" description="Polar residues" evidence="7">
    <location>
        <begin position="70"/>
        <end position="82"/>
    </location>
</feature>
<keyword evidence="2" id="KW-0732">Signal</keyword>
<dbReference type="PATRIC" id="fig|28110.15.peg.25"/>
<name>A0A080QAE9_9GAMM</name>
<evidence type="ECO:0000313" key="10">
    <source>
        <dbReference type="Proteomes" id="UP000029117"/>
    </source>
</evidence>
<evidence type="ECO:0000313" key="9">
    <source>
        <dbReference type="EMBL" id="KFJ43976.1"/>
    </source>
</evidence>
<dbReference type="Pfam" id="PF13627">
    <property type="entry name" value="LptM_cons"/>
    <property type="match status" value="1"/>
</dbReference>
<keyword evidence="3" id="KW-0472">Membrane</keyword>
<dbReference type="KEGG" id="fpx:KU46_867"/>
<dbReference type="KEGG" id="fpz:LA55_339"/>
<dbReference type="NCBIfam" id="NF047847">
    <property type="entry name" value="SS_mature_LptM"/>
    <property type="match status" value="1"/>
</dbReference>
<evidence type="ECO:0000256" key="5">
    <source>
        <dbReference type="ARBA" id="ARBA00023237"/>
    </source>
</evidence>
<dbReference type="PROSITE" id="PS51257">
    <property type="entry name" value="PROKAR_LIPOPROTEIN"/>
    <property type="match status" value="1"/>
</dbReference>
<feature type="compositionally biased region" description="Low complexity" evidence="7">
    <location>
        <begin position="34"/>
        <end position="62"/>
    </location>
</feature>
<evidence type="ECO:0000313" key="8">
    <source>
        <dbReference type="EMBL" id="AJI52944.1"/>
    </source>
</evidence>
<dbReference type="KEGG" id="fpi:BF30_687"/>
<dbReference type="EMBL" id="CP009440">
    <property type="protein sequence ID" value="AJI52944.1"/>
    <property type="molecule type" value="Genomic_DNA"/>
</dbReference>
<comment type="subcellular location">
    <subcellularLocation>
        <location evidence="1">Cell outer membrane</location>
        <topology evidence="1">Lipid-anchor</topology>
    </subcellularLocation>
</comment>
<gene>
    <name evidence="9" type="ORF">DR78_1211</name>
    <name evidence="8" type="ORF">LA55_339</name>
</gene>
<sequence>MKQKVFIAISIASILGLTACGQTGALYLPDEKSVSSGSTIATSGSSMMNKSKQQNSSTNNANEKIDYDPSTPSRYVNPTTAQAYEGEGNFNYNSNILDSEQAGGTPII</sequence>
<evidence type="ECO:0000256" key="1">
    <source>
        <dbReference type="ARBA" id="ARBA00004459"/>
    </source>
</evidence>
<dbReference type="InterPro" id="IPR032831">
    <property type="entry name" value="LptM_cons"/>
</dbReference>
<protein>
    <submittedName>
        <fullName evidence="8">Prokaryotic lipo-attachment site family protein</fullName>
    </submittedName>
</protein>
<dbReference type="RefSeq" id="WP_012279972.1">
    <property type="nucleotide sequence ID" value="NZ_CP009343.1"/>
</dbReference>
<dbReference type="OrthoDB" id="8550022at2"/>
<keyword evidence="5" id="KW-0998">Cell outer membrane</keyword>
<evidence type="ECO:0000256" key="2">
    <source>
        <dbReference type="ARBA" id="ARBA00022729"/>
    </source>
</evidence>
<evidence type="ECO:0000256" key="7">
    <source>
        <dbReference type="SAM" id="MobiDB-lite"/>
    </source>
</evidence>